<protein>
    <submittedName>
        <fullName evidence="2">Uncharacterized protein</fullName>
    </submittedName>
</protein>
<dbReference type="EMBL" id="QKWP01000068">
    <property type="protein sequence ID" value="RIB28373.1"/>
    <property type="molecule type" value="Genomic_DNA"/>
</dbReference>
<reference evidence="2 3" key="1">
    <citation type="submission" date="2018-06" db="EMBL/GenBank/DDBJ databases">
        <title>Comparative genomics reveals the genomic features of Rhizophagus irregularis, R. cerebriforme, R. diaphanum and Gigaspora rosea, and their symbiotic lifestyle signature.</title>
        <authorList>
            <person name="Morin E."/>
            <person name="San Clemente H."/>
            <person name="Chen E.C.H."/>
            <person name="De La Providencia I."/>
            <person name="Hainaut M."/>
            <person name="Kuo A."/>
            <person name="Kohler A."/>
            <person name="Murat C."/>
            <person name="Tang N."/>
            <person name="Roy S."/>
            <person name="Loubradou J."/>
            <person name="Henrissat B."/>
            <person name="Grigoriev I.V."/>
            <person name="Corradi N."/>
            <person name="Roux C."/>
            <person name="Martin F.M."/>
        </authorList>
    </citation>
    <scope>NUCLEOTIDE SEQUENCE [LARGE SCALE GENOMIC DNA]</scope>
    <source>
        <strain evidence="2 3">DAOM 194757</strain>
    </source>
</reference>
<dbReference type="Proteomes" id="UP000266673">
    <property type="component" value="Unassembled WGS sequence"/>
</dbReference>
<gene>
    <name evidence="2" type="ORF">C2G38_2028615</name>
</gene>
<evidence type="ECO:0000256" key="1">
    <source>
        <dbReference type="SAM" id="MobiDB-lite"/>
    </source>
</evidence>
<evidence type="ECO:0000313" key="2">
    <source>
        <dbReference type="EMBL" id="RIB28373.1"/>
    </source>
</evidence>
<accession>A0A397W7T1</accession>
<dbReference type="OrthoDB" id="10477779at2759"/>
<organism evidence="2 3">
    <name type="scientific">Gigaspora rosea</name>
    <dbReference type="NCBI Taxonomy" id="44941"/>
    <lineage>
        <taxon>Eukaryota</taxon>
        <taxon>Fungi</taxon>
        <taxon>Fungi incertae sedis</taxon>
        <taxon>Mucoromycota</taxon>
        <taxon>Glomeromycotina</taxon>
        <taxon>Glomeromycetes</taxon>
        <taxon>Diversisporales</taxon>
        <taxon>Gigasporaceae</taxon>
        <taxon>Gigaspora</taxon>
    </lineage>
</organism>
<proteinExistence type="predicted"/>
<name>A0A397W7T1_9GLOM</name>
<feature type="region of interest" description="Disordered" evidence="1">
    <location>
        <begin position="51"/>
        <end position="76"/>
    </location>
</feature>
<keyword evidence="3" id="KW-1185">Reference proteome</keyword>
<sequence>MDVLQEKDKAEMGMHKTDLRDGIKVEVLVVCKNSSEMDIAIGIELDELNRQEERKTENEPTRPEAEISDSNALDKSDCEMIVRNNDGSLDEKSINGSEGPLEGETLCKTPAKDGRKELQFLKHVEDNSSKVKRMKNALDQIRTLDIVLSQVVQEPAEGETLCCACNSWLKKVVEF</sequence>
<evidence type="ECO:0000313" key="3">
    <source>
        <dbReference type="Proteomes" id="UP000266673"/>
    </source>
</evidence>
<dbReference type="AlphaFoldDB" id="A0A397W7T1"/>
<feature type="compositionally biased region" description="Basic and acidic residues" evidence="1">
    <location>
        <begin position="51"/>
        <end position="65"/>
    </location>
</feature>
<comment type="caution">
    <text evidence="2">The sequence shown here is derived from an EMBL/GenBank/DDBJ whole genome shotgun (WGS) entry which is preliminary data.</text>
</comment>